<dbReference type="EMBL" id="CP030850">
    <property type="protein sequence ID" value="AXE19301.1"/>
    <property type="molecule type" value="Genomic_DNA"/>
</dbReference>
<dbReference type="SUPFAM" id="SSF52540">
    <property type="entry name" value="P-loop containing nucleoside triphosphate hydrolases"/>
    <property type="match status" value="1"/>
</dbReference>
<dbReference type="AlphaFoldDB" id="A0A344TKY0"/>
<dbReference type="RefSeq" id="WP_114068084.1">
    <property type="nucleotide sequence ID" value="NZ_CP030850.1"/>
</dbReference>
<evidence type="ECO:0000313" key="3">
    <source>
        <dbReference type="Proteomes" id="UP000251993"/>
    </source>
</evidence>
<dbReference type="SMART" id="SM00382">
    <property type="entry name" value="AAA"/>
    <property type="match status" value="1"/>
</dbReference>
<name>A0A344TKY0_9BACT</name>
<dbReference type="InterPro" id="IPR041682">
    <property type="entry name" value="AAA_14"/>
</dbReference>
<dbReference type="InterPro" id="IPR027417">
    <property type="entry name" value="P-loop_NTPase"/>
</dbReference>
<proteinExistence type="predicted"/>
<evidence type="ECO:0000259" key="1">
    <source>
        <dbReference type="SMART" id="SM00382"/>
    </source>
</evidence>
<dbReference type="PANTHER" id="PTHR43566">
    <property type="entry name" value="CONSERVED PROTEIN"/>
    <property type="match status" value="1"/>
</dbReference>
<feature type="domain" description="AAA+ ATPase" evidence="1">
    <location>
        <begin position="16"/>
        <end position="131"/>
    </location>
</feature>
<organism evidence="2 3">
    <name type="scientific">Runella rosea</name>
    <dbReference type="NCBI Taxonomy" id="2259595"/>
    <lineage>
        <taxon>Bacteria</taxon>
        <taxon>Pseudomonadati</taxon>
        <taxon>Bacteroidota</taxon>
        <taxon>Cytophagia</taxon>
        <taxon>Cytophagales</taxon>
        <taxon>Spirosomataceae</taxon>
        <taxon>Runella</taxon>
    </lineage>
</organism>
<dbReference type="Gene3D" id="3.40.50.300">
    <property type="entry name" value="P-loop containing nucleotide triphosphate hydrolases"/>
    <property type="match status" value="1"/>
</dbReference>
<dbReference type="OrthoDB" id="9778168at2"/>
<sequence>MIQRVIEKDILFGLSFQPAVAILGPRQVGKTTFVKQLQEKLAFPSTYFDLEKSSDLAKFQHDSRAFLETLQNQTVILDEIQRLPEIFPDIRGLIDENRRPARFILLGSASFVLLKNTSEALTGRIAYYEMTPFLATEIAPNDLIKHWLVGGFPNAFLANDADRQQKWFEDFVRSYLERDLPLLGLSASPIQLRRLLMMIAGIQGNLLNQSMLANSLGIRANLVSTYLDFFEQSFLIRRLQPYYTNIGKRLSKTPKIYIRDSGLVHHLLSIHQYETLLGHIVAGGSWEGYVIEQIIAQLTYQHLPFFYRTADGAELDLVIEEGLQIKLAIEVKLSNSPSLSKGTTVALNDVGNPPLLVVTPSADDYQLRPAVFVCSIATLAKNLSQLLK</sequence>
<accession>A0A344TKY0</accession>
<dbReference type="Pfam" id="PF13635">
    <property type="entry name" value="DUF4143"/>
    <property type="match status" value="1"/>
</dbReference>
<protein>
    <submittedName>
        <fullName evidence="2">ATPase</fullName>
    </submittedName>
</protein>
<dbReference type="InterPro" id="IPR025420">
    <property type="entry name" value="DUF4143"/>
</dbReference>
<dbReference type="KEGG" id="run:DR864_16865"/>
<reference evidence="2 3" key="1">
    <citation type="submission" date="2018-07" db="EMBL/GenBank/DDBJ databases">
        <title>Genome sequencing of Runella.</title>
        <authorList>
            <person name="Baek M.-G."/>
            <person name="Yi H."/>
        </authorList>
    </citation>
    <scope>NUCLEOTIDE SEQUENCE [LARGE SCALE GENOMIC DNA]</scope>
    <source>
        <strain evidence="2 3">HYN0085</strain>
    </source>
</reference>
<dbReference type="PANTHER" id="PTHR43566:SF2">
    <property type="entry name" value="DUF4143 DOMAIN-CONTAINING PROTEIN"/>
    <property type="match status" value="1"/>
</dbReference>
<evidence type="ECO:0000313" key="2">
    <source>
        <dbReference type="EMBL" id="AXE19301.1"/>
    </source>
</evidence>
<keyword evidence="3" id="KW-1185">Reference proteome</keyword>
<gene>
    <name evidence="2" type="ORF">DR864_16865</name>
</gene>
<dbReference type="Proteomes" id="UP000251993">
    <property type="component" value="Chromosome"/>
</dbReference>
<dbReference type="Pfam" id="PF13173">
    <property type="entry name" value="AAA_14"/>
    <property type="match status" value="1"/>
</dbReference>
<dbReference type="InterPro" id="IPR003593">
    <property type="entry name" value="AAA+_ATPase"/>
</dbReference>